<sequence length="680" mass="67032">MQPISPFSGSSASFSVPTSSGDPAWQPLTPPRPPAASPAASPGPRAAPAAVVAARLLALQRGVRGAGTGHAPAHPRQAALKEFLRVRNGGDRGAAAGGEPAPGAASGLVVRAEAAGAAEAVGECCAPPPPPPEVAVVVTGEPAEEPGPAPAAAVEAAAAPDGAHDVAVGAASWLEQATEDAPFPGSDSPGRSSGRWTHAGAPGGGVGVVRPRAGRSSGERPRRASRPAVPAEAVAEAVEAVHAAPPLAPEGASASGAAAPPAPPPWAELPGDVVGCVARALPPQASQAQALAGVCRSWRCALLSDSRLLARIAFALDPTHHLRGTAVAASASASAGVSGGPSGGANPTASPAASSPADSRASSTGSAPPAPAAFALGQSRGRPTTSSSGASGSSGGSSCGDGGGRRSLEARRLAWEAEDRGAMAEAMARQYTLGAFVLPSGAAGAGAGRLHALDGAGAEADVDVDTEPAAPALLDVVPREAARRPPRLLVEAARAGANPSAQLVMAQLAEGSGDPEGALRWWRRLAAAGCPMGQFKMGLACYEGSHGVLSDPETAHMWLSRALRTAMGVDSLAALPLDAPRASAAGGGAGGQGGPRPEGPPPRVAAALREKLASLEPPAVAMVGWAAIVLGFLEFDGVAGRAAWGMGDRSGAVRLFRLAEAAGRPEASTTLGWMWNTGQY</sequence>
<feature type="region of interest" description="Disordered" evidence="1">
    <location>
        <begin position="179"/>
        <end position="228"/>
    </location>
</feature>
<dbReference type="Gene3D" id="1.25.40.10">
    <property type="entry name" value="Tetratricopeptide repeat domain"/>
    <property type="match status" value="1"/>
</dbReference>
<protein>
    <recommendedName>
        <fullName evidence="4">F-box domain-containing protein</fullName>
    </recommendedName>
</protein>
<feature type="region of interest" description="Disordered" evidence="1">
    <location>
        <begin position="583"/>
        <end position="603"/>
    </location>
</feature>
<feature type="compositionally biased region" description="Low complexity" evidence="1">
    <location>
        <begin position="184"/>
        <end position="195"/>
    </location>
</feature>
<feature type="compositionally biased region" description="Low complexity" evidence="1">
    <location>
        <begin position="37"/>
        <end position="47"/>
    </location>
</feature>
<evidence type="ECO:0000313" key="3">
    <source>
        <dbReference type="Proteomes" id="UP000612055"/>
    </source>
</evidence>
<accession>A0A836C3Q2</accession>
<comment type="caution">
    <text evidence="2">The sequence shown here is derived from an EMBL/GenBank/DDBJ whole genome shotgun (WGS) entry which is preliminary data.</text>
</comment>
<feature type="region of interest" description="Disordered" evidence="1">
    <location>
        <begin position="141"/>
        <end position="160"/>
    </location>
</feature>
<keyword evidence="3" id="KW-1185">Reference proteome</keyword>
<feature type="compositionally biased region" description="Gly residues" evidence="1">
    <location>
        <begin position="585"/>
        <end position="596"/>
    </location>
</feature>
<dbReference type="AlphaFoldDB" id="A0A836C3Q2"/>
<dbReference type="OrthoDB" id="538175at2759"/>
<dbReference type="EMBL" id="JAEHOE010000007">
    <property type="protein sequence ID" value="KAG2499346.1"/>
    <property type="molecule type" value="Genomic_DNA"/>
</dbReference>
<feature type="region of interest" description="Disordered" evidence="1">
    <location>
        <begin position="1"/>
        <end position="47"/>
    </location>
</feature>
<feature type="compositionally biased region" description="Low complexity" evidence="1">
    <location>
        <begin position="150"/>
        <end position="160"/>
    </location>
</feature>
<feature type="compositionally biased region" description="Gly residues" evidence="1">
    <location>
        <begin position="392"/>
        <end position="402"/>
    </location>
</feature>
<evidence type="ECO:0008006" key="4">
    <source>
        <dbReference type="Google" id="ProtNLM"/>
    </source>
</evidence>
<dbReference type="Proteomes" id="UP000612055">
    <property type="component" value="Unassembled WGS sequence"/>
</dbReference>
<dbReference type="SUPFAM" id="SSF81901">
    <property type="entry name" value="HCP-like"/>
    <property type="match status" value="1"/>
</dbReference>
<name>A0A836C3Q2_9CHLO</name>
<evidence type="ECO:0000313" key="2">
    <source>
        <dbReference type="EMBL" id="KAG2499346.1"/>
    </source>
</evidence>
<feature type="compositionally biased region" description="Low complexity" evidence="1">
    <location>
        <begin position="1"/>
        <end position="27"/>
    </location>
</feature>
<proteinExistence type="predicted"/>
<evidence type="ECO:0000256" key="1">
    <source>
        <dbReference type="SAM" id="MobiDB-lite"/>
    </source>
</evidence>
<dbReference type="InterPro" id="IPR011990">
    <property type="entry name" value="TPR-like_helical_dom_sf"/>
</dbReference>
<feature type="compositionally biased region" description="Low complexity" evidence="1">
    <location>
        <begin position="344"/>
        <end position="391"/>
    </location>
</feature>
<feature type="region of interest" description="Disordered" evidence="1">
    <location>
        <begin position="333"/>
        <end position="405"/>
    </location>
</feature>
<gene>
    <name evidence="2" type="ORF">HYH03_002921</name>
</gene>
<reference evidence="2" key="1">
    <citation type="journal article" date="2020" name="bioRxiv">
        <title>Comparative genomics of Chlamydomonas.</title>
        <authorList>
            <person name="Craig R.J."/>
            <person name="Hasan A.R."/>
            <person name="Ness R.W."/>
            <person name="Keightley P.D."/>
        </authorList>
    </citation>
    <scope>NUCLEOTIDE SEQUENCE</scope>
    <source>
        <strain evidence="2">CCAP 11/70</strain>
    </source>
</reference>
<organism evidence="2 3">
    <name type="scientific">Edaphochlamys debaryana</name>
    <dbReference type="NCBI Taxonomy" id="47281"/>
    <lineage>
        <taxon>Eukaryota</taxon>
        <taxon>Viridiplantae</taxon>
        <taxon>Chlorophyta</taxon>
        <taxon>core chlorophytes</taxon>
        <taxon>Chlorophyceae</taxon>
        <taxon>CS clade</taxon>
        <taxon>Chlamydomonadales</taxon>
        <taxon>Chlamydomonadales incertae sedis</taxon>
        <taxon>Edaphochlamys</taxon>
    </lineage>
</organism>